<gene>
    <name evidence="2" type="ORF">ACH5RR_020807</name>
</gene>
<dbReference type="PROSITE" id="PS50181">
    <property type="entry name" value="FBOX"/>
    <property type="match status" value="1"/>
</dbReference>
<dbReference type="InterPro" id="IPR006566">
    <property type="entry name" value="FBD"/>
</dbReference>
<dbReference type="EMBL" id="JBJUIK010000009">
    <property type="protein sequence ID" value="KAL3518218.1"/>
    <property type="molecule type" value="Genomic_DNA"/>
</dbReference>
<name>A0ABD2ZFL9_9GENT</name>
<dbReference type="Pfam" id="PF08387">
    <property type="entry name" value="FBD"/>
    <property type="match status" value="1"/>
</dbReference>
<dbReference type="SMART" id="SM00256">
    <property type="entry name" value="FBOX"/>
    <property type="match status" value="1"/>
</dbReference>
<evidence type="ECO:0000259" key="1">
    <source>
        <dbReference type="PROSITE" id="PS50181"/>
    </source>
</evidence>
<dbReference type="InterPro" id="IPR055411">
    <property type="entry name" value="LRR_FXL15/At3g58940/PEG3-like"/>
</dbReference>
<protein>
    <recommendedName>
        <fullName evidence="1">F-box domain-containing protein</fullName>
    </recommendedName>
</protein>
<accession>A0ABD2ZFL9</accession>
<dbReference type="SUPFAM" id="SSF52047">
    <property type="entry name" value="RNI-like"/>
    <property type="match status" value="1"/>
</dbReference>
<organism evidence="2 3">
    <name type="scientific">Cinchona calisaya</name>
    <dbReference type="NCBI Taxonomy" id="153742"/>
    <lineage>
        <taxon>Eukaryota</taxon>
        <taxon>Viridiplantae</taxon>
        <taxon>Streptophyta</taxon>
        <taxon>Embryophyta</taxon>
        <taxon>Tracheophyta</taxon>
        <taxon>Spermatophyta</taxon>
        <taxon>Magnoliopsida</taxon>
        <taxon>eudicotyledons</taxon>
        <taxon>Gunneridae</taxon>
        <taxon>Pentapetalae</taxon>
        <taxon>asterids</taxon>
        <taxon>lamiids</taxon>
        <taxon>Gentianales</taxon>
        <taxon>Rubiaceae</taxon>
        <taxon>Cinchonoideae</taxon>
        <taxon>Cinchoneae</taxon>
        <taxon>Cinchona</taxon>
    </lineage>
</organism>
<reference evidence="2 3" key="1">
    <citation type="submission" date="2024-11" db="EMBL/GenBank/DDBJ databases">
        <title>A near-complete genome assembly of Cinchona calisaya.</title>
        <authorList>
            <person name="Lian D.C."/>
            <person name="Zhao X.W."/>
            <person name="Wei L."/>
        </authorList>
    </citation>
    <scope>NUCLEOTIDE SEQUENCE [LARGE SCALE GENOMIC DNA]</scope>
    <source>
        <tissue evidence="2">Nenye</tissue>
    </source>
</reference>
<proteinExistence type="predicted"/>
<sequence>MEEAVKTTPDDADDNGVNRIGALPDEILSYILSFLPTRESAATSVLSTRWRYLFISRPDIDLEFHDRNVKLKGNYHDPFKLFSDFISFANRLILLRNGVPLRKFKLSVLWVVERFPLPLDSLISAALELCQLQELEIFVNEEKSNYIARLSPEGIFTCKTLTCLRIEWQGVELNVPHSVCLPNLKELCLVGPTLVHDGSVQRLILGCPLIQEVVLRCGLGHLEYSYADDACIQIEIRDISSPCLKKLVLSFIGILRTAIAVESKNLESLEYGVFGGVGHKISINAPNIKYLACRGGVNGANFIRHLKFLVRTEIGLLYGNLSSQNVFKLLNEVKSVESLCLEDLSLAGPDTSSFELPTFSNLISLEFKGSINYFYVGRLRSWKIIPSLIKSSPNLEKLVFDGMPWAFRAKKESVLLFREVFPKCSIEHLKEIEFTKFSESECEFKLVEYLLQNGKALKKMMLGGSIKPSGWERIMSYQRCSEDCRIMVEKYGSINS</sequence>
<feature type="domain" description="F-box" evidence="1">
    <location>
        <begin position="17"/>
        <end position="67"/>
    </location>
</feature>
<dbReference type="InterPro" id="IPR050232">
    <property type="entry name" value="FBL13/AtMIF1-like"/>
</dbReference>
<dbReference type="Gene3D" id="1.20.1280.50">
    <property type="match status" value="1"/>
</dbReference>
<dbReference type="SUPFAM" id="SSF81383">
    <property type="entry name" value="F-box domain"/>
    <property type="match status" value="1"/>
</dbReference>
<dbReference type="InterPro" id="IPR036047">
    <property type="entry name" value="F-box-like_dom_sf"/>
</dbReference>
<dbReference type="PANTHER" id="PTHR31900:SF27">
    <property type="entry name" value="FBD DOMAIN-CONTAINING PROTEIN"/>
    <property type="match status" value="1"/>
</dbReference>
<dbReference type="Pfam" id="PF00646">
    <property type="entry name" value="F-box"/>
    <property type="match status" value="1"/>
</dbReference>
<evidence type="ECO:0000313" key="3">
    <source>
        <dbReference type="Proteomes" id="UP001630127"/>
    </source>
</evidence>
<dbReference type="Pfam" id="PF24758">
    <property type="entry name" value="LRR_At5g56370"/>
    <property type="match status" value="1"/>
</dbReference>
<dbReference type="InterPro" id="IPR001810">
    <property type="entry name" value="F-box_dom"/>
</dbReference>
<dbReference type="Gene3D" id="3.80.10.10">
    <property type="entry name" value="Ribonuclease Inhibitor"/>
    <property type="match status" value="1"/>
</dbReference>
<dbReference type="InterPro" id="IPR032675">
    <property type="entry name" value="LRR_dom_sf"/>
</dbReference>
<dbReference type="InterPro" id="IPR053781">
    <property type="entry name" value="F-box_AtFBL13-like"/>
</dbReference>
<comment type="caution">
    <text evidence="2">The sequence shown here is derived from an EMBL/GenBank/DDBJ whole genome shotgun (WGS) entry which is preliminary data.</text>
</comment>
<keyword evidence="3" id="KW-1185">Reference proteome</keyword>
<dbReference type="Proteomes" id="UP001630127">
    <property type="component" value="Unassembled WGS sequence"/>
</dbReference>
<dbReference type="PANTHER" id="PTHR31900">
    <property type="entry name" value="F-BOX/RNI SUPERFAMILY PROTEIN-RELATED"/>
    <property type="match status" value="1"/>
</dbReference>
<dbReference type="CDD" id="cd22160">
    <property type="entry name" value="F-box_AtFBL13-like"/>
    <property type="match status" value="1"/>
</dbReference>
<evidence type="ECO:0000313" key="2">
    <source>
        <dbReference type="EMBL" id="KAL3518218.1"/>
    </source>
</evidence>
<dbReference type="AlphaFoldDB" id="A0ABD2ZFL9"/>